<accession>A0A8H6HI71</accession>
<dbReference type="EMBL" id="JACGCI010000081">
    <property type="protein sequence ID" value="KAF6747463.1"/>
    <property type="molecule type" value="Genomic_DNA"/>
</dbReference>
<sequence length="241" mass="26560">MHRPPAVWISCDEIRARETTATEARGWWRASAMSSRRRRDMLGDDDDLRMSIQAKGRGCGSGLGVGSVVPDAINKDSCGYIHPTESDLSKPLDDDDDDGQAHTLSTSSPRAQTPDDYSSLRTDRGTGEDERQGPVVVVSTWCAARGAWCSPAAEDFDDDDGESMHTVNGDQQAADSGGRRRVGEWGKVRIEAHYLDSIRPRSRLSAVWRAGGRCLRRVSEGCDCSSEFTDRLRGARRASRW</sequence>
<evidence type="ECO:0000256" key="1">
    <source>
        <dbReference type="SAM" id="MobiDB-lite"/>
    </source>
</evidence>
<evidence type="ECO:0000313" key="2">
    <source>
        <dbReference type="EMBL" id="KAF6747463.1"/>
    </source>
</evidence>
<protein>
    <submittedName>
        <fullName evidence="2">Uncharacterized protein</fullName>
    </submittedName>
</protein>
<feature type="region of interest" description="Disordered" evidence="1">
    <location>
        <begin position="153"/>
        <end position="180"/>
    </location>
</feature>
<name>A0A8H6HI71_9AGAR</name>
<comment type="caution">
    <text evidence="2">The sequence shown here is derived from an EMBL/GenBank/DDBJ whole genome shotgun (WGS) entry which is preliminary data.</text>
</comment>
<dbReference type="AlphaFoldDB" id="A0A8H6HI71"/>
<proteinExistence type="predicted"/>
<evidence type="ECO:0000313" key="3">
    <source>
        <dbReference type="Proteomes" id="UP000521943"/>
    </source>
</evidence>
<gene>
    <name evidence="2" type="ORF">DFP72DRAFT_607734</name>
</gene>
<feature type="region of interest" description="Disordered" evidence="1">
    <location>
        <begin position="84"/>
        <end position="133"/>
    </location>
</feature>
<keyword evidence="3" id="KW-1185">Reference proteome</keyword>
<reference evidence="2 3" key="1">
    <citation type="submission" date="2020-07" db="EMBL/GenBank/DDBJ databases">
        <title>Comparative genomics of pyrophilous fungi reveals a link between fire events and developmental genes.</title>
        <authorList>
            <consortium name="DOE Joint Genome Institute"/>
            <person name="Steindorff A.S."/>
            <person name="Carver A."/>
            <person name="Calhoun S."/>
            <person name="Stillman K."/>
            <person name="Liu H."/>
            <person name="Lipzen A."/>
            <person name="Pangilinan J."/>
            <person name="Labutti K."/>
            <person name="Bruns T.D."/>
            <person name="Grigoriev I.V."/>
        </authorList>
    </citation>
    <scope>NUCLEOTIDE SEQUENCE [LARGE SCALE GENOMIC DNA]</scope>
    <source>
        <strain evidence="2 3">CBS 144469</strain>
    </source>
</reference>
<organism evidence="2 3">
    <name type="scientific">Ephemerocybe angulata</name>
    <dbReference type="NCBI Taxonomy" id="980116"/>
    <lineage>
        <taxon>Eukaryota</taxon>
        <taxon>Fungi</taxon>
        <taxon>Dikarya</taxon>
        <taxon>Basidiomycota</taxon>
        <taxon>Agaricomycotina</taxon>
        <taxon>Agaricomycetes</taxon>
        <taxon>Agaricomycetidae</taxon>
        <taxon>Agaricales</taxon>
        <taxon>Agaricineae</taxon>
        <taxon>Psathyrellaceae</taxon>
        <taxon>Ephemerocybe</taxon>
    </lineage>
</organism>
<dbReference type="Proteomes" id="UP000521943">
    <property type="component" value="Unassembled WGS sequence"/>
</dbReference>
<feature type="compositionally biased region" description="Basic and acidic residues" evidence="1">
    <location>
        <begin position="121"/>
        <end position="132"/>
    </location>
</feature>
<feature type="compositionally biased region" description="Polar residues" evidence="1">
    <location>
        <begin position="165"/>
        <end position="174"/>
    </location>
</feature>
<dbReference type="OrthoDB" id="10668625at2759"/>
<feature type="compositionally biased region" description="Polar residues" evidence="1">
    <location>
        <begin position="102"/>
        <end position="120"/>
    </location>
</feature>